<keyword evidence="2" id="KW-0472">Membrane</keyword>
<keyword evidence="2" id="KW-1133">Transmembrane helix</keyword>
<evidence type="ECO:0000313" key="3">
    <source>
        <dbReference type="EMBL" id="TRM60940.1"/>
    </source>
</evidence>
<comment type="caution">
    <text evidence="3">The sequence shown here is derived from an EMBL/GenBank/DDBJ whole genome shotgun (WGS) entry which is preliminary data.</text>
</comment>
<dbReference type="Proteomes" id="UP000320762">
    <property type="component" value="Unassembled WGS sequence"/>
</dbReference>
<reference evidence="3 4" key="1">
    <citation type="journal article" date="2019" name="New Phytol.">
        <title>Comparative genomics reveals unique wood-decay strategies and fruiting body development in the Schizophyllaceae.</title>
        <authorList>
            <person name="Almasi E."/>
            <person name="Sahu N."/>
            <person name="Krizsan K."/>
            <person name="Balint B."/>
            <person name="Kovacs G.M."/>
            <person name="Kiss B."/>
            <person name="Cseklye J."/>
            <person name="Drula E."/>
            <person name="Henrissat B."/>
            <person name="Nagy I."/>
            <person name="Chovatia M."/>
            <person name="Adam C."/>
            <person name="LaButti K."/>
            <person name="Lipzen A."/>
            <person name="Riley R."/>
            <person name="Grigoriev I.V."/>
            <person name="Nagy L.G."/>
        </authorList>
    </citation>
    <scope>NUCLEOTIDE SEQUENCE [LARGE SCALE GENOMIC DNA]</scope>
    <source>
        <strain evidence="3 4">NL-1724</strain>
    </source>
</reference>
<feature type="region of interest" description="Disordered" evidence="1">
    <location>
        <begin position="22"/>
        <end position="44"/>
    </location>
</feature>
<feature type="compositionally biased region" description="Pro residues" evidence="1">
    <location>
        <begin position="249"/>
        <end position="260"/>
    </location>
</feature>
<keyword evidence="2" id="KW-0812">Transmembrane</keyword>
<dbReference type="EMBL" id="VDMD01000019">
    <property type="protein sequence ID" value="TRM60940.1"/>
    <property type="molecule type" value="Genomic_DNA"/>
</dbReference>
<dbReference type="AlphaFoldDB" id="A0A550C805"/>
<feature type="region of interest" description="Disordered" evidence="1">
    <location>
        <begin position="118"/>
        <end position="138"/>
    </location>
</feature>
<keyword evidence="4" id="KW-1185">Reference proteome</keyword>
<gene>
    <name evidence="3" type="ORF">BD626DRAFT_95514</name>
</gene>
<feature type="transmembrane region" description="Helical" evidence="2">
    <location>
        <begin position="306"/>
        <end position="329"/>
    </location>
</feature>
<organism evidence="3 4">
    <name type="scientific">Schizophyllum amplum</name>
    <dbReference type="NCBI Taxonomy" id="97359"/>
    <lineage>
        <taxon>Eukaryota</taxon>
        <taxon>Fungi</taxon>
        <taxon>Dikarya</taxon>
        <taxon>Basidiomycota</taxon>
        <taxon>Agaricomycotina</taxon>
        <taxon>Agaricomycetes</taxon>
        <taxon>Agaricomycetidae</taxon>
        <taxon>Agaricales</taxon>
        <taxon>Schizophyllaceae</taxon>
        <taxon>Schizophyllum</taxon>
    </lineage>
</organism>
<protein>
    <submittedName>
        <fullName evidence="3">Uncharacterized protein</fullName>
    </submittedName>
</protein>
<sequence length="408" mass="43882">MSSTRTELSESDRQANVQARVQNQLSTSAASDRALTVNQPRRRRADSAVARMLRGYHDDSLLVAARCLPRAGVRSHRPSCNLCFSSLRTHVMSERWTTLNVASCSSSTDAHSPLRRTSVADAGEDPNGRVALGSSPSGTQTFLLPPKIPLPASPPSASLSTLCILPVSNRHNAASETRQKISEIRTTGLHRTSARTEGGLGARRSVARVTLPWSRPPQGAVPYIYPAIVRARKLISPASRRYQAHPAFSPSPPPGAPPPATTMSSPITASLAMDKKTGVPLDSRSLEPRPASTTATQELTHVAREFAIVVLVAYAILSALLPFIAHVLAPSPPVFGIPSAPAYTINVTRIGLLYVVFICTAAVFAIYGVAVAVYVVARRYWRKPAPLDLEKGLEEMRMARPQSGRIAL</sequence>
<proteinExistence type="predicted"/>
<feature type="region of interest" description="Disordered" evidence="1">
    <location>
        <begin position="242"/>
        <end position="265"/>
    </location>
</feature>
<name>A0A550C805_9AGAR</name>
<evidence type="ECO:0000313" key="4">
    <source>
        <dbReference type="Proteomes" id="UP000320762"/>
    </source>
</evidence>
<evidence type="ECO:0000256" key="1">
    <source>
        <dbReference type="SAM" id="MobiDB-lite"/>
    </source>
</evidence>
<accession>A0A550C805</accession>
<evidence type="ECO:0000256" key="2">
    <source>
        <dbReference type="SAM" id="Phobius"/>
    </source>
</evidence>
<feature type="transmembrane region" description="Helical" evidence="2">
    <location>
        <begin position="349"/>
        <end position="377"/>
    </location>
</feature>
<dbReference type="OrthoDB" id="10265513at2759"/>